<gene>
    <name evidence="9" type="ORF">PLXY2_LOCUS15361</name>
</gene>
<dbReference type="NCBIfam" id="NF033545">
    <property type="entry name" value="transpos_IS630"/>
    <property type="match status" value="1"/>
</dbReference>
<dbReference type="GO" id="GO:0016192">
    <property type="term" value="P:vesicle-mediated transport"/>
    <property type="evidence" value="ECO:0007669"/>
    <property type="project" value="InterPro"/>
</dbReference>
<dbReference type="InterPro" id="IPR016024">
    <property type="entry name" value="ARM-type_fold"/>
</dbReference>
<dbReference type="GO" id="GO:0012505">
    <property type="term" value="C:endomembrane system"/>
    <property type="evidence" value="ECO:0007669"/>
    <property type="project" value="UniProtKB-SubCell"/>
</dbReference>
<keyword evidence="10" id="KW-1185">Reference proteome</keyword>
<dbReference type="Pfam" id="PF13384">
    <property type="entry name" value="HTH_23"/>
    <property type="match status" value="1"/>
</dbReference>
<feature type="coiled-coil region" evidence="7">
    <location>
        <begin position="316"/>
        <end position="343"/>
    </location>
</feature>
<evidence type="ECO:0000256" key="1">
    <source>
        <dbReference type="ARBA" id="ARBA00004123"/>
    </source>
</evidence>
<dbReference type="Gene3D" id="2.60.40.1150">
    <property type="match status" value="1"/>
</dbReference>
<comment type="similarity">
    <text evidence="2">Belongs to the adaptor complexes large subunit family.</text>
</comment>
<dbReference type="InterPro" id="IPR008152">
    <property type="entry name" value="Clathrin_a/b/g-adaptin_app_Ig"/>
</dbReference>
<dbReference type="Proteomes" id="UP000653454">
    <property type="component" value="Unassembled WGS sequence"/>
</dbReference>
<dbReference type="InterPro" id="IPR000488">
    <property type="entry name" value="Death_dom"/>
</dbReference>
<evidence type="ECO:0000256" key="7">
    <source>
        <dbReference type="SAM" id="Coils"/>
    </source>
</evidence>
<evidence type="ECO:0000313" key="10">
    <source>
        <dbReference type="Proteomes" id="UP000653454"/>
    </source>
</evidence>
<dbReference type="Gene3D" id="1.10.10.10">
    <property type="entry name" value="Winged helix-like DNA-binding domain superfamily/Winged helix DNA-binding domain"/>
    <property type="match status" value="1"/>
</dbReference>
<evidence type="ECO:0000256" key="3">
    <source>
        <dbReference type="ARBA" id="ARBA00022448"/>
    </source>
</evidence>
<evidence type="ECO:0000256" key="4">
    <source>
        <dbReference type="ARBA" id="ARBA00022927"/>
    </source>
</evidence>
<dbReference type="Gene3D" id="3.30.420.10">
    <property type="entry name" value="Ribonuclease H-like superfamily/Ribonuclease H"/>
    <property type="match status" value="1"/>
</dbReference>
<dbReference type="InterPro" id="IPR002553">
    <property type="entry name" value="Clathrin/coatomer_adapt-like_N"/>
</dbReference>
<dbReference type="InterPro" id="IPR015151">
    <property type="entry name" value="B-adaptin_app_sub_C"/>
</dbReference>
<sequence length="991" mass="109691">MDTTPEEAAQVVALLQQGLSQRAVAAQLHLSQSAVSRVYRRFQETGAFNRRPRTGRHRCTSERDDRFIVSTSLRNRHLTGVDVQQELRRVRQVAVSEWTVRRRLKEANLTPKRPASGPKLTAGHRQARLQFAREHLDWSIAQWRSVLFTDECRVCLHGSDRRGRVYRRPGERFAQCCFAETVAYGGGSCMMWAGISLEGKTALVFVPGGGRGGGLTADRYITDILLGHVVPYAEFVGEDFVLMHDNARCHTARVSRQFLREKELRTMDWPALSPDLNPIEHLWDELKRRVRARNPVPASVDELKTALLEEWDGIPQETVKKLIRSMRNRLQALQKLHTRLRLASQANIAQVLGELKEYATEVDVDFVRKAVRAIGRCAIKVEPSAERCVATLLDLIQTKVNYVVQEAIVVIKDIFRKYPNKYESIISTLCENLDTLDEPEARASMEAIVVIKDIFRKYPNKYESIISTLCENLDTLDEPEARASMVWIVGEYAERIDNADELLDSFLEGFHDENAQVQLQLLTAVVKLFLKRPADTQELVQHVLSLATQDSDNPDLRDRGFIYWRLLSTDPAAAKEVVLADKPLISEETDLLEPTLLDELICHISSLASVYHKPPTAFVEESDKPLISEETDLLEPTLLDELICHISSLASVYHKPPTAFVEGRGAGVRKSLPARGAASDDAASSSSAPVTTIIPNSQESFIVDLLDIGGPPPMPAAPTSNVDLLAAGLDGLLGGGPEPVAAANTTGLLGDIFGVSAAPACFTPPKQCWLPADKGKGLEIWGSFSRVGGQPRMDMTFTNKAMQAMTGFAIQLNKNSFGICPVGGLSVGALQPGQSAEAPLSLATTGPVQRMEPLNNLQVAIKNNVDVFYFACLIPAHILFTEDGQLDKRVFLTTWKEIPAANEVQHTLSSVIGNADSVAQKMTTNNVFTIAKRNVEGQDMLYQSLKLTNNIWVLLELKLQPGNPEATLSLKSRTVEVAQCIFQAYEAILKS</sequence>
<dbReference type="InterPro" id="IPR009028">
    <property type="entry name" value="Coatomer/calthrin_app_sub_C"/>
</dbReference>
<organism evidence="9 10">
    <name type="scientific">Plutella xylostella</name>
    <name type="common">Diamondback moth</name>
    <name type="synonym">Plutella maculipennis</name>
    <dbReference type="NCBI Taxonomy" id="51655"/>
    <lineage>
        <taxon>Eukaryota</taxon>
        <taxon>Metazoa</taxon>
        <taxon>Ecdysozoa</taxon>
        <taxon>Arthropoda</taxon>
        <taxon>Hexapoda</taxon>
        <taxon>Insecta</taxon>
        <taxon>Pterygota</taxon>
        <taxon>Neoptera</taxon>
        <taxon>Endopterygota</taxon>
        <taxon>Lepidoptera</taxon>
        <taxon>Glossata</taxon>
        <taxon>Ditrysia</taxon>
        <taxon>Yponomeutoidea</taxon>
        <taxon>Plutellidae</taxon>
        <taxon>Plutella</taxon>
    </lineage>
</organism>
<evidence type="ECO:0000313" key="9">
    <source>
        <dbReference type="EMBL" id="CAG9137119.1"/>
    </source>
</evidence>
<evidence type="ECO:0000256" key="6">
    <source>
        <dbReference type="ARBA" id="ARBA00029433"/>
    </source>
</evidence>
<dbReference type="InterPro" id="IPR013037">
    <property type="entry name" value="Clathrin_b-adaptin_app_Ig-like"/>
</dbReference>
<dbReference type="InterPro" id="IPR038717">
    <property type="entry name" value="Tc1-like_DDE_dom"/>
</dbReference>
<evidence type="ECO:0000256" key="2">
    <source>
        <dbReference type="ARBA" id="ARBA00006613"/>
    </source>
</evidence>
<dbReference type="GO" id="GO:0015074">
    <property type="term" value="P:DNA integration"/>
    <property type="evidence" value="ECO:0007669"/>
    <property type="project" value="InterPro"/>
</dbReference>
<dbReference type="SUPFAM" id="SSF55711">
    <property type="entry name" value="Subdomain of clathrin and coatomer appendage domain"/>
    <property type="match status" value="1"/>
</dbReference>
<name>A0A8S4GAF8_PLUXY</name>
<dbReference type="FunFam" id="3.30.310.10:FF:000003">
    <property type="entry name" value="AP complex subunit beta"/>
    <property type="match status" value="1"/>
</dbReference>
<evidence type="ECO:0000259" key="8">
    <source>
        <dbReference type="PROSITE" id="PS50017"/>
    </source>
</evidence>
<keyword evidence="3" id="KW-0813">Transport</keyword>
<dbReference type="InterPro" id="IPR012295">
    <property type="entry name" value="TBP_dom_sf"/>
</dbReference>
<dbReference type="PROSITE" id="PS50017">
    <property type="entry name" value="DEATH_DOMAIN"/>
    <property type="match status" value="1"/>
</dbReference>
<dbReference type="InterPro" id="IPR002492">
    <property type="entry name" value="Transposase_Tc1-like"/>
</dbReference>
<dbReference type="SUPFAM" id="SSF46689">
    <property type="entry name" value="Homeodomain-like"/>
    <property type="match status" value="1"/>
</dbReference>
<dbReference type="FunFam" id="2.60.40.1150:FF:000001">
    <property type="entry name" value="AP complex subunit beta"/>
    <property type="match status" value="1"/>
</dbReference>
<dbReference type="GO" id="GO:0003677">
    <property type="term" value="F:DNA binding"/>
    <property type="evidence" value="ECO:0007669"/>
    <property type="project" value="InterPro"/>
</dbReference>
<dbReference type="SMART" id="SM01020">
    <property type="entry name" value="B2-adapt-app_C"/>
    <property type="match status" value="1"/>
</dbReference>
<dbReference type="Gene3D" id="3.30.310.10">
    <property type="entry name" value="TATA-Binding Protein"/>
    <property type="match status" value="1"/>
</dbReference>
<dbReference type="InterPro" id="IPR013041">
    <property type="entry name" value="Clathrin_app_Ig-like_sf"/>
</dbReference>
<dbReference type="Pfam" id="PF09066">
    <property type="entry name" value="B2-adapt-app_C"/>
    <property type="match status" value="1"/>
</dbReference>
<dbReference type="GO" id="GO:0006313">
    <property type="term" value="P:DNA transposition"/>
    <property type="evidence" value="ECO:0007669"/>
    <property type="project" value="InterPro"/>
</dbReference>
<keyword evidence="7" id="KW-0175">Coiled coil</keyword>
<dbReference type="PANTHER" id="PTHR11134">
    <property type="entry name" value="ADAPTOR COMPLEX SUBUNIT BETA FAMILY MEMBER"/>
    <property type="match status" value="1"/>
</dbReference>
<dbReference type="FunFam" id="1.25.10.10:FF:001499">
    <property type="entry name" value="AP-2 complex subunit beta-like Protein"/>
    <property type="match status" value="1"/>
</dbReference>
<dbReference type="SUPFAM" id="SSF48371">
    <property type="entry name" value="ARM repeat"/>
    <property type="match status" value="2"/>
</dbReference>
<dbReference type="GO" id="GO:0007165">
    <property type="term" value="P:signal transduction"/>
    <property type="evidence" value="ECO:0007669"/>
    <property type="project" value="InterPro"/>
</dbReference>
<keyword evidence="5" id="KW-0472">Membrane</keyword>
<dbReference type="Pfam" id="PF01602">
    <property type="entry name" value="Adaptin_N"/>
    <property type="match status" value="1"/>
</dbReference>
<dbReference type="InterPro" id="IPR026739">
    <property type="entry name" value="AP_beta"/>
</dbReference>
<dbReference type="AlphaFoldDB" id="A0A8S4GAF8"/>
<comment type="caution">
    <text evidence="9">The sequence shown here is derived from an EMBL/GenBank/DDBJ whole genome shotgun (WGS) entry which is preliminary data.</text>
</comment>
<reference evidence="9" key="1">
    <citation type="submission" date="2020-11" db="EMBL/GenBank/DDBJ databases">
        <authorList>
            <person name="Whiteford S."/>
        </authorList>
    </citation>
    <scope>NUCLEOTIDE SEQUENCE</scope>
</reference>
<dbReference type="Pfam" id="PF13358">
    <property type="entry name" value="DDE_3"/>
    <property type="match status" value="1"/>
</dbReference>
<dbReference type="EMBL" id="CAJHNJ030000186">
    <property type="protein sequence ID" value="CAG9137119.1"/>
    <property type="molecule type" value="Genomic_DNA"/>
</dbReference>
<feature type="domain" description="Death" evidence="8">
    <location>
        <begin position="268"/>
        <end position="328"/>
    </location>
</feature>
<evidence type="ECO:0000256" key="5">
    <source>
        <dbReference type="ARBA" id="ARBA00023136"/>
    </source>
</evidence>
<comment type="subcellular location">
    <subcellularLocation>
        <location evidence="6">Endomembrane system</location>
        <topology evidence="6">Peripheral membrane protein</topology>
        <orientation evidence="6">Cytoplasmic side</orientation>
    </subcellularLocation>
    <subcellularLocation>
        <location evidence="1">Nucleus</location>
    </subcellularLocation>
</comment>
<dbReference type="GO" id="GO:0005634">
    <property type="term" value="C:nucleus"/>
    <property type="evidence" value="ECO:0007669"/>
    <property type="project" value="UniProtKB-SubCell"/>
</dbReference>
<accession>A0A8S4GAF8</accession>
<dbReference type="SUPFAM" id="SSF49348">
    <property type="entry name" value="Clathrin adaptor appendage domain"/>
    <property type="match status" value="1"/>
</dbReference>
<protein>
    <submittedName>
        <fullName evidence="9">(diamondback moth) hypothetical protein</fullName>
    </submittedName>
</protein>
<dbReference type="GO" id="GO:0006886">
    <property type="term" value="P:intracellular protein transport"/>
    <property type="evidence" value="ECO:0007669"/>
    <property type="project" value="InterPro"/>
</dbReference>
<dbReference type="GO" id="GO:0030131">
    <property type="term" value="C:clathrin adaptor complex"/>
    <property type="evidence" value="ECO:0007669"/>
    <property type="project" value="InterPro"/>
</dbReference>
<proteinExistence type="inferred from homology"/>
<dbReference type="InterPro" id="IPR011989">
    <property type="entry name" value="ARM-like"/>
</dbReference>
<dbReference type="InterPro" id="IPR036388">
    <property type="entry name" value="WH-like_DNA-bd_sf"/>
</dbReference>
<dbReference type="Pfam" id="PF02883">
    <property type="entry name" value="Alpha_adaptinC2"/>
    <property type="match status" value="1"/>
</dbReference>
<dbReference type="InterPro" id="IPR047655">
    <property type="entry name" value="Transpos_IS630-like"/>
</dbReference>
<dbReference type="InterPro" id="IPR009057">
    <property type="entry name" value="Homeodomain-like_sf"/>
</dbReference>
<keyword evidence="4" id="KW-0653">Protein transport</keyword>
<dbReference type="InterPro" id="IPR036397">
    <property type="entry name" value="RNaseH_sf"/>
</dbReference>
<dbReference type="SMART" id="SM00809">
    <property type="entry name" value="Alpha_adaptinC2"/>
    <property type="match status" value="1"/>
</dbReference>
<dbReference type="Gene3D" id="1.25.10.10">
    <property type="entry name" value="Leucine-rich Repeat Variant"/>
    <property type="match status" value="2"/>
</dbReference>
<dbReference type="Pfam" id="PF01498">
    <property type="entry name" value="HTH_Tnp_Tc3_2"/>
    <property type="match status" value="1"/>
</dbReference>